<dbReference type="AlphaFoldDB" id="A0A0C3KZK2"/>
<feature type="compositionally biased region" description="Polar residues" evidence="1">
    <location>
        <begin position="44"/>
        <end position="69"/>
    </location>
</feature>
<gene>
    <name evidence="2" type="ORF">M404DRAFT_991615</name>
</gene>
<dbReference type="Proteomes" id="UP000054217">
    <property type="component" value="Unassembled WGS sequence"/>
</dbReference>
<protein>
    <submittedName>
        <fullName evidence="2">Uncharacterized protein</fullName>
    </submittedName>
</protein>
<feature type="region of interest" description="Disordered" evidence="1">
    <location>
        <begin position="36"/>
        <end position="69"/>
    </location>
</feature>
<sequence>MCLRRPGSCAGLLRNTCSREGVNEENVCCDMIRQNPQNEEKSTESNGIVLSIRTLRSQKANSKPTEAHA</sequence>
<dbReference type="EMBL" id="KN831944">
    <property type="protein sequence ID" value="KIO14862.1"/>
    <property type="molecule type" value="Genomic_DNA"/>
</dbReference>
<dbReference type="InParanoid" id="A0A0C3KZK2"/>
<organism evidence="2 3">
    <name type="scientific">Pisolithus tinctorius Marx 270</name>
    <dbReference type="NCBI Taxonomy" id="870435"/>
    <lineage>
        <taxon>Eukaryota</taxon>
        <taxon>Fungi</taxon>
        <taxon>Dikarya</taxon>
        <taxon>Basidiomycota</taxon>
        <taxon>Agaricomycotina</taxon>
        <taxon>Agaricomycetes</taxon>
        <taxon>Agaricomycetidae</taxon>
        <taxon>Boletales</taxon>
        <taxon>Sclerodermatineae</taxon>
        <taxon>Pisolithaceae</taxon>
        <taxon>Pisolithus</taxon>
    </lineage>
</organism>
<reference evidence="2 3" key="1">
    <citation type="submission" date="2014-04" db="EMBL/GenBank/DDBJ databases">
        <authorList>
            <consortium name="DOE Joint Genome Institute"/>
            <person name="Kuo A."/>
            <person name="Kohler A."/>
            <person name="Costa M.D."/>
            <person name="Nagy L.G."/>
            <person name="Floudas D."/>
            <person name="Copeland A."/>
            <person name="Barry K.W."/>
            <person name="Cichocki N."/>
            <person name="Veneault-Fourrey C."/>
            <person name="LaButti K."/>
            <person name="Lindquist E.A."/>
            <person name="Lipzen A."/>
            <person name="Lundell T."/>
            <person name="Morin E."/>
            <person name="Murat C."/>
            <person name="Sun H."/>
            <person name="Tunlid A."/>
            <person name="Henrissat B."/>
            <person name="Grigoriev I.V."/>
            <person name="Hibbett D.S."/>
            <person name="Martin F."/>
            <person name="Nordberg H.P."/>
            <person name="Cantor M.N."/>
            <person name="Hua S.X."/>
        </authorList>
    </citation>
    <scope>NUCLEOTIDE SEQUENCE [LARGE SCALE GENOMIC DNA]</scope>
    <source>
        <strain evidence="2 3">Marx 270</strain>
    </source>
</reference>
<dbReference type="HOGENOM" id="CLU_2776935_0_0_1"/>
<evidence type="ECO:0000313" key="3">
    <source>
        <dbReference type="Proteomes" id="UP000054217"/>
    </source>
</evidence>
<name>A0A0C3KZK2_PISTI</name>
<accession>A0A0C3KZK2</accession>
<evidence type="ECO:0000256" key="1">
    <source>
        <dbReference type="SAM" id="MobiDB-lite"/>
    </source>
</evidence>
<reference evidence="3" key="2">
    <citation type="submission" date="2015-01" db="EMBL/GenBank/DDBJ databases">
        <title>Evolutionary Origins and Diversification of the Mycorrhizal Mutualists.</title>
        <authorList>
            <consortium name="DOE Joint Genome Institute"/>
            <consortium name="Mycorrhizal Genomics Consortium"/>
            <person name="Kohler A."/>
            <person name="Kuo A."/>
            <person name="Nagy L.G."/>
            <person name="Floudas D."/>
            <person name="Copeland A."/>
            <person name="Barry K.W."/>
            <person name="Cichocki N."/>
            <person name="Veneault-Fourrey C."/>
            <person name="LaButti K."/>
            <person name="Lindquist E.A."/>
            <person name="Lipzen A."/>
            <person name="Lundell T."/>
            <person name="Morin E."/>
            <person name="Murat C."/>
            <person name="Riley R."/>
            <person name="Ohm R."/>
            <person name="Sun H."/>
            <person name="Tunlid A."/>
            <person name="Henrissat B."/>
            <person name="Grigoriev I.V."/>
            <person name="Hibbett D.S."/>
            <person name="Martin F."/>
        </authorList>
    </citation>
    <scope>NUCLEOTIDE SEQUENCE [LARGE SCALE GENOMIC DNA]</scope>
    <source>
        <strain evidence="3">Marx 270</strain>
    </source>
</reference>
<evidence type="ECO:0000313" key="2">
    <source>
        <dbReference type="EMBL" id="KIO14862.1"/>
    </source>
</evidence>
<proteinExistence type="predicted"/>
<keyword evidence="3" id="KW-1185">Reference proteome</keyword>